<evidence type="ECO:0000313" key="1">
    <source>
        <dbReference type="EMBL" id="JAH20435.1"/>
    </source>
</evidence>
<accession>A0A0E9QW21</accession>
<dbReference type="EMBL" id="GBXM01088142">
    <property type="protein sequence ID" value="JAH20435.1"/>
    <property type="molecule type" value="Transcribed_RNA"/>
</dbReference>
<reference evidence="1" key="2">
    <citation type="journal article" date="2015" name="Fish Shellfish Immunol.">
        <title>Early steps in the European eel (Anguilla anguilla)-Vibrio vulnificus interaction in the gills: Role of the RtxA13 toxin.</title>
        <authorList>
            <person name="Callol A."/>
            <person name="Pajuelo D."/>
            <person name="Ebbesson L."/>
            <person name="Teles M."/>
            <person name="MacKenzie S."/>
            <person name="Amaro C."/>
        </authorList>
    </citation>
    <scope>NUCLEOTIDE SEQUENCE</scope>
</reference>
<sequence length="44" mass="5372">MFFEMNNAEINLTKWYKFKYVRFPYGYTAVITNRVSYSSIDLCF</sequence>
<name>A0A0E9QW21_ANGAN</name>
<dbReference type="AlphaFoldDB" id="A0A0E9QW21"/>
<organism evidence="1">
    <name type="scientific">Anguilla anguilla</name>
    <name type="common">European freshwater eel</name>
    <name type="synonym">Muraena anguilla</name>
    <dbReference type="NCBI Taxonomy" id="7936"/>
    <lineage>
        <taxon>Eukaryota</taxon>
        <taxon>Metazoa</taxon>
        <taxon>Chordata</taxon>
        <taxon>Craniata</taxon>
        <taxon>Vertebrata</taxon>
        <taxon>Euteleostomi</taxon>
        <taxon>Actinopterygii</taxon>
        <taxon>Neopterygii</taxon>
        <taxon>Teleostei</taxon>
        <taxon>Anguilliformes</taxon>
        <taxon>Anguillidae</taxon>
        <taxon>Anguilla</taxon>
    </lineage>
</organism>
<reference evidence="1" key="1">
    <citation type="submission" date="2014-11" db="EMBL/GenBank/DDBJ databases">
        <authorList>
            <person name="Amaro Gonzalez C."/>
        </authorList>
    </citation>
    <scope>NUCLEOTIDE SEQUENCE</scope>
</reference>
<proteinExistence type="predicted"/>
<protein>
    <submittedName>
        <fullName evidence="1">Uncharacterized protein</fullName>
    </submittedName>
</protein>